<dbReference type="RefSeq" id="XP_046122856.1">
    <property type="nucleotide sequence ID" value="XM_046264451.1"/>
</dbReference>
<dbReference type="PANTHER" id="PTHR38787">
    <property type="entry name" value="REGULATORY P DOMAIN-CONTAINING PROTEIN"/>
    <property type="match status" value="1"/>
</dbReference>
<dbReference type="InterPro" id="IPR027589">
    <property type="entry name" value="Choice_anch_B"/>
</dbReference>
<dbReference type="OrthoDB" id="2099887at2759"/>
<evidence type="ECO:0000313" key="2">
    <source>
        <dbReference type="EMBL" id="KAG9258932.1"/>
    </source>
</evidence>
<feature type="signal peptide" evidence="1">
    <location>
        <begin position="1"/>
        <end position="18"/>
    </location>
</feature>
<dbReference type="EMBL" id="MU251242">
    <property type="protein sequence ID" value="KAG9258932.1"/>
    <property type="molecule type" value="Genomic_DNA"/>
</dbReference>
<comment type="caution">
    <text evidence="2">The sequence shown here is derived from an EMBL/GenBank/DDBJ whole genome shotgun (WGS) entry which is preliminary data.</text>
</comment>
<accession>A0A9P7ZWM7</accession>
<protein>
    <submittedName>
        <fullName evidence="2">Uncharacterized protein</fullName>
    </submittedName>
</protein>
<dbReference type="AlphaFoldDB" id="A0A9P7ZWM7"/>
<keyword evidence="3" id="KW-1185">Reference proteome</keyword>
<dbReference type="PANTHER" id="PTHR38787:SF3">
    <property type="entry name" value="REGULATORY P DOMAIN-CONTAINING PROTEIN"/>
    <property type="match status" value="1"/>
</dbReference>
<organism evidence="2 3">
    <name type="scientific">Emericellopsis atlantica</name>
    <dbReference type="NCBI Taxonomy" id="2614577"/>
    <lineage>
        <taxon>Eukaryota</taxon>
        <taxon>Fungi</taxon>
        <taxon>Dikarya</taxon>
        <taxon>Ascomycota</taxon>
        <taxon>Pezizomycotina</taxon>
        <taxon>Sordariomycetes</taxon>
        <taxon>Hypocreomycetidae</taxon>
        <taxon>Hypocreales</taxon>
        <taxon>Bionectriaceae</taxon>
        <taxon>Emericellopsis</taxon>
    </lineage>
</organism>
<dbReference type="GO" id="GO:0005576">
    <property type="term" value="C:extracellular region"/>
    <property type="evidence" value="ECO:0007669"/>
    <property type="project" value="TreeGrafter"/>
</dbReference>
<dbReference type="GeneID" id="70295354"/>
<reference evidence="2" key="1">
    <citation type="journal article" date="2021" name="IMA Fungus">
        <title>Genomic characterization of three marine fungi, including Emericellopsis atlantica sp. nov. with signatures of a generalist lifestyle and marine biomass degradation.</title>
        <authorList>
            <person name="Hagestad O.C."/>
            <person name="Hou L."/>
            <person name="Andersen J.H."/>
            <person name="Hansen E.H."/>
            <person name="Altermark B."/>
            <person name="Li C."/>
            <person name="Kuhnert E."/>
            <person name="Cox R.J."/>
            <person name="Crous P.W."/>
            <person name="Spatafora J.W."/>
            <person name="Lail K."/>
            <person name="Amirebrahimi M."/>
            <person name="Lipzen A."/>
            <person name="Pangilinan J."/>
            <person name="Andreopoulos W."/>
            <person name="Hayes R.D."/>
            <person name="Ng V."/>
            <person name="Grigoriev I.V."/>
            <person name="Jackson S.A."/>
            <person name="Sutton T.D.S."/>
            <person name="Dobson A.D.W."/>
            <person name="Rama T."/>
        </authorList>
    </citation>
    <scope>NUCLEOTIDE SEQUENCE</scope>
    <source>
        <strain evidence="2">TS7</strain>
    </source>
</reference>
<name>A0A9P7ZWM7_9HYPO</name>
<keyword evidence="1" id="KW-0732">Signal</keyword>
<evidence type="ECO:0000256" key="1">
    <source>
        <dbReference type="SAM" id="SignalP"/>
    </source>
</evidence>
<feature type="chain" id="PRO_5040196240" evidence="1">
    <location>
        <begin position="19"/>
        <end position="567"/>
    </location>
</feature>
<dbReference type="Proteomes" id="UP000887229">
    <property type="component" value="Unassembled WGS sequence"/>
</dbReference>
<evidence type="ECO:0000313" key="3">
    <source>
        <dbReference type="Proteomes" id="UP000887229"/>
    </source>
</evidence>
<sequence>MRFSTLAGAFALATPALGREMPKDEARGRNLYDSGVVHEELMGKKMAHWKAEEEAGLMDSSQHPRLNYTKCIDGVAEAIPGNPLYTFKCKNIDIYDFLSHSALGAPSADYRGKSGSSSWGWYDEESGREFIATGMYDGVGFIEVLPEGRMLSLGFLPKFAPLSDRAYWTEIRSYKHYMVIGSELEGNGVQIFDMKKLLDIAPENAPKRFSNDVDLTSHFNTSLPLGRAHNVHVNEEAQYGVAVGAAPRDVECMAGLVFFNLEDPSNPEYLGCDGSDGYVHDVQCLIYRGPDSRYDGKDICYGYNEDTLTIYDVTDKKNSKIISRTSYEGASYTHQGTVNDINWQEYIFMDDEYDEYDVVGPALDGYPVTYVWDISDLEAPKQTGLFKHNVVGVDHNQYMSVDGKKLIQSCYGAGMRIFDVSSVVSGEDTSGDSVCETAFFDIYPEDDDMPGGGNIAFSGSWSSYGQLPSGYMFINTIERGGYLVKVTKEESCPKKHACNADNCLRAMRANSIEGRLEESQEFCGEFMDGWSADVGAVPTYLQKACPTNVISRVSSACSCLPTAEPTA</sequence>
<gene>
    <name evidence="2" type="ORF">F5Z01DRAFT_669667</name>
</gene>
<dbReference type="NCBIfam" id="TIGR04312">
    <property type="entry name" value="choice_anch_B"/>
    <property type="match status" value="1"/>
</dbReference>
<proteinExistence type="predicted"/>